<dbReference type="EMBL" id="SJPX01000003">
    <property type="protein sequence ID" value="TWU52012.1"/>
    <property type="molecule type" value="Genomic_DNA"/>
</dbReference>
<gene>
    <name evidence="2" type="ORF">Poly59_36090</name>
</gene>
<evidence type="ECO:0000313" key="2">
    <source>
        <dbReference type="EMBL" id="TWU52012.1"/>
    </source>
</evidence>
<comment type="caution">
    <text evidence="2">The sequence shown here is derived from an EMBL/GenBank/DDBJ whole genome shotgun (WGS) entry which is preliminary data.</text>
</comment>
<evidence type="ECO:0008006" key="4">
    <source>
        <dbReference type="Google" id="ProtNLM"/>
    </source>
</evidence>
<feature type="chain" id="PRO_5022809306" description="Pilus formation protein N-terminal domain-containing protein" evidence="1">
    <location>
        <begin position="24"/>
        <end position="108"/>
    </location>
</feature>
<organism evidence="2 3">
    <name type="scientific">Rubripirellula reticaptiva</name>
    <dbReference type="NCBI Taxonomy" id="2528013"/>
    <lineage>
        <taxon>Bacteria</taxon>
        <taxon>Pseudomonadati</taxon>
        <taxon>Planctomycetota</taxon>
        <taxon>Planctomycetia</taxon>
        <taxon>Pirellulales</taxon>
        <taxon>Pirellulaceae</taxon>
        <taxon>Rubripirellula</taxon>
    </lineage>
</organism>
<sequence length="108" mass="11493" precursor="true">MRKLFILPGLLALGFVFSQLTNASDKPVPAHPATADVGSEYTPAADFKATIRSKMVLKTGAIPDNLIIVSPPTVISQNGQTSTIEITGSNKQTIRLEIISDVVAETKD</sequence>
<protein>
    <recommendedName>
        <fullName evidence="4">Pilus formation protein N-terminal domain-containing protein</fullName>
    </recommendedName>
</protein>
<evidence type="ECO:0000313" key="3">
    <source>
        <dbReference type="Proteomes" id="UP000317977"/>
    </source>
</evidence>
<feature type="signal peptide" evidence="1">
    <location>
        <begin position="1"/>
        <end position="23"/>
    </location>
</feature>
<keyword evidence="1" id="KW-0732">Signal</keyword>
<keyword evidence="3" id="KW-1185">Reference proteome</keyword>
<accession>A0A5C6ESL6</accession>
<evidence type="ECO:0000256" key="1">
    <source>
        <dbReference type="SAM" id="SignalP"/>
    </source>
</evidence>
<dbReference type="AlphaFoldDB" id="A0A5C6ESL6"/>
<reference evidence="2 3" key="1">
    <citation type="submission" date="2019-02" db="EMBL/GenBank/DDBJ databases">
        <title>Deep-cultivation of Planctomycetes and their phenomic and genomic characterization uncovers novel biology.</title>
        <authorList>
            <person name="Wiegand S."/>
            <person name="Jogler M."/>
            <person name="Boedeker C."/>
            <person name="Pinto D."/>
            <person name="Vollmers J."/>
            <person name="Rivas-Marin E."/>
            <person name="Kohn T."/>
            <person name="Peeters S.H."/>
            <person name="Heuer A."/>
            <person name="Rast P."/>
            <person name="Oberbeckmann S."/>
            <person name="Bunk B."/>
            <person name="Jeske O."/>
            <person name="Meyerdierks A."/>
            <person name="Storesund J.E."/>
            <person name="Kallscheuer N."/>
            <person name="Luecker S."/>
            <person name="Lage O.M."/>
            <person name="Pohl T."/>
            <person name="Merkel B.J."/>
            <person name="Hornburger P."/>
            <person name="Mueller R.-W."/>
            <person name="Bruemmer F."/>
            <person name="Labrenz M."/>
            <person name="Spormann A.M."/>
            <person name="Op Den Camp H."/>
            <person name="Overmann J."/>
            <person name="Amann R."/>
            <person name="Jetten M.S.M."/>
            <person name="Mascher T."/>
            <person name="Medema M.H."/>
            <person name="Devos D.P."/>
            <person name="Kaster A.-K."/>
            <person name="Ovreas L."/>
            <person name="Rohde M."/>
            <person name="Galperin M.Y."/>
            <person name="Jogler C."/>
        </authorList>
    </citation>
    <scope>NUCLEOTIDE SEQUENCE [LARGE SCALE GENOMIC DNA]</scope>
    <source>
        <strain evidence="2 3">Poly59</strain>
    </source>
</reference>
<name>A0A5C6ESL6_9BACT</name>
<proteinExistence type="predicted"/>
<dbReference type="Proteomes" id="UP000317977">
    <property type="component" value="Unassembled WGS sequence"/>
</dbReference>